<dbReference type="EMBL" id="GDHF01014486">
    <property type="protein sequence ID" value="JAI37828.1"/>
    <property type="molecule type" value="Transcribed_RNA"/>
</dbReference>
<dbReference type="AlphaFoldDB" id="A0A0K8VG62"/>
<dbReference type="OrthoDB" id="10261556at2759"/>
<gene>
    <name evidence="2" type="ORF">c0_g1_i8</name>
</gene>
<feature type="region of interest" description="Disordered" evidence="1">
    <location>
        <begin position="24"/>
        <end position="43"/>
    </location>
</feature>
<sequence length="310" mass="35048">MSQTKSNKSSVFKKQLSLSSFLDGNTTRSASINSDTGQKSTEQKNIIAEGSLQSFREVKNVDKNCKSLAYAPVRKQQTTKMLNPIFVDSSSEDENDDDSRTNCAKSNNAGVTRAIVHRYIFDDCSQSPLAPLENKKNPKNTENSIIKPISNGYSIYSQKNEKYSDKIDEHKNIYQEKDYKNGSKECNDRQSNAINGQKKLGDGMSNGFDDVFSEFKDIGSMYEVRSNNSSKESTPKKIISPSDTKKIPLYREYENCDAIQKSKENETVARKPKIIIDTALSDQLNTIEQDSTFKICTKNVSKDMIFLWFF</sequence>
<reference evidence="2" key="1">
    <citation type="submission" date="2015-06" db="EMBL/GenBank/DDBJ databases">
        <authorList>
            <person name="Hoefler B.C."/>
            <person name="Straight P.D."/>
        </authorList>
    </citation>
    <scope>NUCLEOTIDE SEQUENCE</scope>
</reference>
<proteinExistence type="predicted"/>
<organism evidence="2">
    <name type="scientific">Bactrocera latifrons</name>
    <name type="common">Malaysian fruit fly</name>
    <name type="synonym">Chaetodacus latifrons</name>
    <dbReference type="NCBI Taxonomy" id="174628"/>
    <lineage>
        <taxon>Eukaryota</taxon>
        <taxon>Metazoa</taxon>
        <taxon>Ecdysozoa</taxon>
        <taxon>Arthropoda</taxon>
        <taxon>Hexapoda</taxon>
        <taxon>Insecta</taxon>
        <taxon>Pterygota</taxon>
        <taxon>Neoptera</taxon>
        <taxon>Endopterygota</taxon>
        <taxon>Diptera</taxon>
        <taxon>Brachycera</taxon>
        <taxon>Muscomorpha</taxon>
        <taxon>Tephritoidea</taxon>
        <taxon>Tephritidae</taxon>
        <taxon>Bactrocera</taxon>
        <taxon>Bactrocera</taxon>
    </lineage>
</organism>
<protein>
    <submittedName>
        <fullName evidence="2">Uncharacterized protein</fullName>
    </submittedName>
</protein>
<evidence type="ECO:0000313" key="2">
    <source>
        <dbReference type="EMBL" id="JAI37828.1"/>
    </source>
</evidence>
<accession>A0A0K8VG62</accession>
<evidence type="ECO:0000256" key="1">
    <source>
        <dbReference type="SAM" id="MobiDB-lite"/>
    </source>
</evidence>
<name>A0A0K8VG62_BACLA</name>